<feature type="chain" id="PRO_5042592913" description="DUF5666 domain-containing protein" evidence="1">
    <location>
        <begin position="26"/>
        <end position="215"/>
    </location>
</feature>
<sequence>MRFDTKMMASSALVLALTGATGAWAEDTMVAPDDSWISVSGTVESVTHDAFVLDYGEGVMTVEMDDGDRDADGYRLVRGDNVTVNGRIDDDLFEARTLEASSVYVENIDTYFYASAFDDEAINDVIVTVQTPVVISATTVQGTVTEVGSEEFVVDTGLSKVRVEVDELAYNPLDDEGYQKIEVGNRVSVTGQIDDDLFEGRELVADSVITLSSSS</sequence>
<evidence type="ECO:0000313" key="2">
    <source>
        <dbReference type="EMBL" id="MBK5929801.1"/>
    </source>
</evidence>
<proteinExistence type="predicted"/>
<reference evidence="2" key="1">
    <citation type="submission" date="2017-05" db="EMBL/GenBank/DDBJ databases">
        <authorList>
            <person name="Imhoff J.F."/>
            <person name="Rahn T."/>
            <person name="Kuenzel S."/>
            <person name="Neulinger S.C."/>
        </authorList>
    </citation>
    <scope>NUCLEOTIDE SEQUENCE</scope>
    <source>
        <strain evidence="2">DSM 4395</strain>
    </source>
</reference>
<evidence type="ECO:0008006" key="4">
    <source>
        <dbReference type="Google" id="ProtNLM"/>
    </source>
</evidence>
<comment type="caution">
    <text evidence="2">The sequence shown here is derived from an EMBL/GenBank/DDBJ whole genome shotgun (WGS) entry which is preliminary data.</text>
</comment>
<evidence type="ECO:0000313" key="3">
    <source>
        <dbReference type="Proteomes" id="UP001296967"/>
    </source>
</evidence>
<keyword evidence="3" id="KW-1185">Reference proteome</keyword>
<dbReference type="EMBL" id="NHSF01000024">
    <property type="protein sequence ID" value="MBK5929801.1"/>
    <property type="molecule type" value="Genomic_DNA"/>
</dbReference>
<feature type="signal peptide" evidence="1">
    <location>
        <begin position="1"/>
        <end position="25"/>
    </location>
</feature>
<keyword evidence="1" id="KW-0732">Signal</keyword>
<protein>
    <recommendedName>
        <fullName evidence="4">DUF5666 domain-containing protein</fullName>
    </recommendedName>
</protein>
<dbReference type="Proteomes" id="UP001296967">
    <property type="component" value="Unassembled WGS sequence"/>
</dbReference>
<dbReference type="Gene3D" id="2.40.50.200">
    <property type="entry name" value="Bacterial OB-fold"/>
    <property type="match status" value="1"/>
</dbReference>
<reference evidence="2" key="2">
    <citation type="journal article" date="2020" name="Microorganisms">
        <title>Osmotic Adaptation and Compatible Solute Biosynthesis of Phototrophic Bacteria as Revealed from Genome Analyses.</title>
        <authorList>
            <person name="Imhoff J.F."/>
            <person name="Rahn T."/>
            <person name="Kunzel S."/>
            <person name="Keller A."/>
            <person name="Neulinger S.C."/>
        </authorList>
    </citation>
    <scope>NUCLEOTIDE SEQUENCE</scope>
    <source>
        <strain evidence="2">DSM 4395</strain>
    </source>
</reference>
<gene>
    <name evidence="2" type="ORF">CCR82_04440</name>
</gene>
<dbReference type="SUPFAM" id="SSF101756">
    <property type="entry name" value="Hypothetical protein YgiW"/>
    <property type="match status" value="1"/>
</dbReference>
<name>A0AAJ0UE65_HALSE</name>
<dbReference type="InterPro" id="IPR036700">
    <property type="entry name" value="BOBF_sf"/>
</dbReference>
<dbReference type="AlphaFoldDB" id="A0AAJ0UE65"/>
<accession>A0AAJ0UE65</accession>
<organism evidence="2 3">
    <name type="scientific">Halochromatium salexigens</name>
    <name type="common">Chromatium salexigens</name>
    <dbReference type="NCBI Taxonomy" id="49447"/>
    <lineage>
        <taxon>Bacteria</taxon>
        <taxon>Pseudomonadati</taxon>
        <taxon>Pseudomonadota</taxon>
        <taxon>Gammaproteobacteria</taxon>
        <taxon>Chromatiales</taxon>
        <taxon>Chromatiaceae</taxon>
        <taxon>Halochromatium</taxon>
    </lineage>
</organism>
<evidence type="ECO:0000256" key="1">
    <source>
        <dbReference type="SAM" id="SignalP"/>
    </source>
</evidence>